<proteinExistence type="predicted"/>
<gene>
    <name evidence="1" type="ORF">EZS28_045823</name>
</gene>
<feature type="non-terminal residue" evidence="1">
    <location>
        <position position="94"/>
    </location>
</feature>
<comment type="caution">
    <text evidence="1">The sequence shown here is derived from an EMBL/GenBank/DDBJ whole genome shotgun (WGS) entry which is preliminary data.</text>
</comment>
<organism evidence="1 2">
    <name type="scientific">Streblomastix strix</name>
    <dbReference type="NCBI Taxonomy" id="222440"/>
    <lineage>
        <taxon>Eukaryota</taxon>
        <taxon>Metamonada</taxon>
        <taxon>Preaxostyla</taxon>
        <taxon>Oxymonadida</taxon>
        <taxon>Streblomastigidae</taxon>
        <taxon>Streblomastix</taxon>
    </lineage>
</organism>
<evidence type="ECO:0000313" key="1">
    <source>
        <dbReference type="EMBL" id="KAA6358650.1"/>
    </source>
</evidence>
<dbReference type="EMBL" id="SNRW01029555">
    <property type="protein sequence ID" value="KAA6358650.1"/>
    <property type="molecule type" value="Genomic_DNA"/>
</dbReference>
<sequence>MSTVTGSSFIKSGADNTAVLLGASGTKLISEFITTIDDSNYVKKMVIGNLTATQFIKSGKDDTSVLLAREGDVLLSLFGEFEDLTSTITERSTQ</sequence>
<name>A0A5J4TLC4_9EUKA</name>
<protein>
    <submittedName>
        <fullName evidence="1">Uncharacterized protein</fullName>
    </submittedName>
</protein>
<dbReference type="AlphaFoldDB" id="A0A5J4TLC4"/>
<dbReference type="Proteomes" id="UP000324800">
    <property type="component" value="Unassembled WGS sequence"/>
</dbReference>
<reference evidence="1 2" key="1">
    <citation type="submission" date="2019-03" db="EMBL/GenBank/DDBJ databases">
        <title>Single cell metagenomics reveals metabolic interactions within the superorganism composed of flagellate Streblomastix strix and complex community of Bacteroidetes bacteria on its surface.</title>
        <authorList>
            <person name="Treitli S.C."/>
            <person name="Kolisko M."/>
            <person name="Husnik F."/>
            <person name="Keeling P."/>
            <person name="Hampl V."/>
        </authorList>
    </citation>
    <scope>NUCLEOTIDE SEQUENCE [LARGE SCALE GENOMIC DNA]</scope>
    <source>
        <strain evidence="1">ST1C</strain>
    </source>
</reference>
<evidence type="ECO:0000313" key="2">
    <source>
        <dbReference type="Proteomes" id="UP000324800"/>
    </source>
</evidence>
<accession>A0A5J4TLC4</accession>